<gene>
    <name evidence="2" type="ORF">SERIO_v1c04100</name>
</gene>
<proteinExistence type="predicted"/>
<protein>
    <submittedName>
        <fullName evidence="2">Uncharacterized protein</fullName>
    </submittedName>
</protein>
<dbReference type="Proteomes" id="UP000035661">
    <property type="component" value="Chromosome"/>
</dbReference>
<dbReference type="AlphaFoldDB" id="A0A0H3XKM9"/>
<dbReference type="EMBL" id="CP011856">
    <property type="protein sequence ID" value="AKM53989.1"/>
    <property type="molecule type" value="Genomic_DNA"/>
</dbReference>
<reference evidence="3" key="2">
    <citation type="submission" date="2015-06" db="EMBL/GenBank/DDBJ databases">
        <title>Complete genome sequence of Spiroplasma eriocheiris TDA-040725-5 (DSM 21848).</title>
        <authorList>
            <person name="Lo W.-S."/>
            <person name="Kuo C.-H."/>
        </authorList>
    </citation>
    <scope>NUCLEOTIDE SEQUENCE [LARGE SCALE GENOMIC DNA]</scope>
    <source>
        <strain evidence="3">TDA-040725-5</strain>
    </source>
</reference>
<keyword evidence="3" id="KW-1185">Reference proteome</keyword>
<dbReference type="PATRIC" id="fig|743698.3.peg.410"/>
<organism evidence="2 3">
    <name type="scientific">Spiroplasma eriocheiris</name>
    <dbReference type="NCBI Taxonomy" id="315358"/>
    <lineage>
        <taxon>Bacteria</taxon>
        <taxon>Bacillati</taxon>
        <taxon>Mycoplasmatota</taxon>
        <taxon>Mollicutes</taxon>
        <taxon>Entomoplasmatales</taxon>
        <taxon>Spiroplasmataceae</taxon>
        <taxon>Spiroplasma</taxon>
    </lineage>
</organism>
<feature type="signal peptide" evidence="1">
    <location>
        <begin position="1"/>
        <end position="20"/>
    </location>
</feature>
<dbReference type="KEGG" id="seri:SERIO_v1c04100"/>
<keyword evidence="1" id="KW-0732">Signal</keyword>
<dbReference type="RefSeq" id="WP_047791241.1">
    <property type="nucleotide sequence ID" value="NZ_CP011856.1"/>
</dbReference>
<dbReference type="STRING" id="315358.SERIO_v1c04100"/>
<name>A0A0H3XKM9_9MOLU</name>
<reference evidence="2 3" key="1">
    <citation type="journal article" date="2015" name="Genome Biol. Evol.">
        <title>Found and Lost: The Fates of Horizontally Acquired Genes in Arthropod-Symbiotic Spiroplasma.</title>
        <authorList>
            <person name="Lo W.S."/>
            <person name="Gasparich G.E."/>
            <person name="Kuo C.H."/>
        </authorList>
    </citation>
    <scope>NUCLEOTIDE SEQUENCE [LARGE SCALE GENOMIC DNA]</scope>
    <source>
        <strain evidence="3">TDA-040725-5</strain>
    </source>
</reference>
<evidence type="ECO:0000313" key="3">
    <source>
        <dbReference type="Proteomes" id="UP000035661"/>
    </source>
</evidence>
<sequence>MNKLLIILGTLTLGGTPAVGALTGQLNSASFTSTNNVKLVNKTNLNDMKINPTTIELNSNEVDDITTHVWTTMLNSYPTYEEFWVDLLTNPERFIIKDAKFEMPNFDSSITYNIYIIAKPTDEKYEGVANFKVILKNTGKIDINDFTELLKNGITVKAKTTKIAFGTTNANAYKEEIFNNLDIFLAASPEETGSLFIDNINNIEVIGLDNPVTKINNYTFKYHIRLNVVKESVNLVQNSFLSFDLTLGVLYKNLTFNPNYSESGTATADWSSYDSWANSNKYRSWNTIADLSKWYGEDWERFKTEYSNLIINYSNLGYDWNWSLIAGSHSNENLALNLKDISPTEEGTKISELSWSDSSGMAYANITLKIWIRIIPETMELQFRTYGFMEIKVISAPLDRISGTMAINSVKFE</sequence>
<feature type="chain" id="PRO_5005204204" evidence="1">
    <location>
        <begin position="21"/>
        <end position="413"/>
    </location>
</feature>
<evidence type="ECO:0000313" key="2">
    <source>
        <dbReference type="EMBL" id="AKM53989.1"/>
    </source>
</evidence>
<evidence type="ECO:0000256" key="1">
    <source>
        <dbReference type="SAM" id="SignalP"/>
    </source>
</evidence>
<accession>A0A0H3XKM9</accession>